<dbReference type="OrthoDB" id="8261795at2"/>
<dbReference type="RefSeq" id="WP_014449737.1">
    <property type="nucleotide sequence ID" value="NC_017094.1"/>
</dbReference>
<dbReference type="eggNOG" id="COG3547">
    <property type="taxonomic scope" value="Bacteria"/>
</dbReference>
<gene>
    <name evidence="1" type="ordered locus">LFE_1568</name>
</gene>
<protein>
    <submittedName>
        <fullName evidence="1">Transposase</fullName>
    </submittedName>
</protein>
<dbReference type="KEGG" id="lfc:LFE_1568"/>
<dbReference type="Proteomes" id="UP000007382">
    <property type="component" value="Chromosome"/>
</dbReference>
<dbReference type="STRING" id="1162668.LFE_1568"/>
<evidence type="ECO:0000313" key="2">
    <source>
        <dbReference type="Proteomes" id="UP000007382"/>
    </source>
</evidence>
<organism evidence="1 2">
    <name type="scientific">Leptospirillum ferrooxidans (strain C2-3)</name>
    <dbReference type="NCBI Taxonomy" id="1162668"/>
    <lineage>
        <taxon>Bacteria</taxon>
        <taxon>Pseudomonadati</taxon>
        <taxon>Nitrospirota</taxon>
        <taxon>Nitrospiria</taxon>
        <taxon>Nitrospirales</taxon>
        <taxon>Nitrospiraceae</taxon>
        <taxon>Leptospirillum</taxon>
    </lineage>
</organism>
<reference evidence="2" key="2">
    <citation type="submission" date="2012-03" db="EMBL/GenBank/DDBJ databases">
        <title>The complete genome sequence of the pioneer microbe on fresh volcanic deposit, Leptospirillum ferrooxidans strain C2-3.</title>
        <authorList>
            <person name="Fujimura R."/>
            <person name="Sato Y."/>
            <person name="Nishizawa T."/>
            <person name="Nanba K."/>
            <person name="Oshima K."/>
            <person name="Hattori M."/>
            <person name="Kamijo T."/>
            <person name="Ohta H."/>
        </authorList>
    </citation>
    <scope>NUCLEOTIDE SEQUENCE [LARGE SCALE GENOMIC DNA]</scope>
    <source>
        <strain evidence="2">C2-3</strain>
    </source>
</reference>
<keyword evidence="2" id="KW-1185">Reference proteome</keyword>
<accession>I0IPQ1</accession>
<reference evidence="1 2" key="1">
    <citation type="journal article" date="2012" name="J. Bacteriol.">
        <title>Complete Genome Sequence of Leptospirillum ferrooxidans Strain C2-3, Isolated from a Fresh Volcanic Ash Deposit on the Island of Miyake, Japan.</title>
        <authorList>
            <person name="Fujimura R."/>
            <person name="Sato Y."/>
            <person name="Nishizawa T."/>
            <person name="Oshima K."/>
            <person name="Kim S.-W."/>
            <person name="Hattori M."/>
            <person name="Kamijo T."/>
            <person name="Ohta H."/>
        </authorList>
    </citation>
    <scope>NUCLEOTIDE SEQUENCE [LARGE SCALE GENOMIC DNA]</scope>
    <source>
        <strain evidence="1 2">C2-3</strain>
    </source>
</reference>
<dbReference type="PATRIC" id="fig|1162668.3.peg.1863"/>
<dbReference type="HOGENOM" id="CLU_036902_16_4_0"/>
<dbReference type="EMBL" id="AP012342">
    <property type="protein sequence ID" value="BAM07250.1"/>
    <property type="molecule type" value="Genomic_DNA"/>
</dbReference>
<sequence>MKVETPKKTKITPESTLVTVCVDLSKNTFHVVGLDAEGKKILRRKFHREGFRDWLARPELPRVIVAMEACGGAQCWGQVCQSLGHTPMLIPLHHVKPFATSQKNDFNVRREKSLAGAVL</sequence>
<proteinExistence type="predicted"/>
<evidence type="ECO:0000313" key="1">
    <source>
        <dbReference type="EMBL" id="BAM07250.1"/>
    </source>
</evidence>
<name>I0IPQ1_LEPFC</name>
<dbReference type="AlphaFoldDB" id="I0IPQ1"/>